<gene>
    <name evidence="6" type="ORF">UAU_02662</name>
</gene>
<dbReference type="RefSeq" id="WP_010757649.1">
    <property type="nucleotide sequence ID" value="NZ_ASWD01000001.1"/>
</dbReference>
<evidence type="ECO:0000313" key="7">
    <source>
        <dbReference type="Proteomes" id="UP000013782"/>
    </source>
</evidence>
<dbReference type="PATRIC" id="fig|1158607.3.peg.2649"/>
<dbReference type="Pfam" id="PF00144">
    <property type="entry name" value="Beta-lactamase"/>
    <property type="match status" value="1"/>
</dbReference>
<evidence type="ECO:0000256" key="2">
    <source>
        <dbReference type="ARBA" id="ARBA00023136"/>
    </source>
</evidence>
<feature type="transmembrane region" description="Helical" evidence="3">
    <location>
        <begin position="385"/>
        <end position="406"/>
    </location>
</feature>
<evidence type="ECO:0000259" key="5">
    <source>
        <dbReference type="Pfam" id="PF00144"/>
    </source>
</evidence>
<keyword evidence="2 3" id="KW-0472">Membrane</keyword>
<dbReference type="PANTHER" id="PTHR46825">
    <property type="entry name" value="D-ALANYL-D-ALANINE-CARBOXYPEPTIDASE/ENDOPEPTIDASE AMPH"/>
    <property type="match status" value="1"/>
</dbReference>
<protein>
    <recommendedName>
        <fullName evidence="5">Beta-lactamase-related domain-containing protein</fullName>
    </recommendedName>
</protein>
<dbReference type="InterPro" id="IPR050491">
    <property type="entry name" value="AmpC-like"/>
</dbReference>
<feature type="transmembrane region" description="Helical" evidence="3">
    <location>
        <begin position="427"/>
        <end position="448"/>
    </location>
</feature>
<dbReference type="InterPro" id="IPR001466">
    <property type="entry name" value="Beta-lactam-related"/>
</dbReference>
<keyword evidence="3" id="KW-0812">Transmembrane</keyword>
<accession>R2SBY0</accession>
<keyword evidence="7" id="KW-1185">Reference proteome</keyword>
<feature type="signal peptide" evidence="4">
    <location>
        <begin position="1"/>
        <end position="21"/>
    </location>
</feature>
<feature type="domain" description="Beta-lactamase-related" evidence="5">
    <location>
        <begin position="43"/>
        <end position="358"/>
    </location>
</feature>
<feature type="chain" id="PRO_5039381433" description="Beta-lactamase-related domain-containing protein" evidence="4">
    <location>
        <begin position="22"/>
        <end position="486"/>
    </location>
</feature>
<evidence type="ECO:0000256" key="1">
    <source>
        <dbReference type="ARBA" id="ARBA00004370"/>
    </source>
</evidence>
<keyword evidence="3" id="KW-1133">Transmembrane helix</keyword>
<dbReference type="eggNOG" id="COG1680">
    <property type="taxonomic scope" value="Bacteria"/>
</dbReference>
<comment type="caution">
    <text evidence="6">The sequence shown here is derived from an EMBL/GenBank/DDBJ whole genome shotgun (WGS) entry which is preliminary data.</text>
</comment>
<dbReference type="GO" id="GO:0016020">
    <property type="term" value="C:membrane"/>
    <property type="evidence" value="ECO:0007669"/>
    <property type="project" value="UniProtKB-SubCell"/>
</dbReference>
<dbReference type="InterPro" id="IPR012338">
    <property type="entry name" value="Beta-lactam/transpept-like"/>
</dbReference>
<evidence type="ECO:0000313" key="6">
    <source>
        <dbReference type="EMBL" id="EOH93020.1"/>
    </source>
</evidence>
<feature type="transmembrane region" description="Helical" evidence="3">
    <location>
        <begin position="460"/>
        <end position="482"/>
    </location>
</feature>
<name>R2SBY0_9ENTE</name>
<dbReference type="Proteomes" id="UP000013782">
    <property type="component" value="Unassembled WGS sequence"/>
</dbReference>
<evidence type="ECO:0000256" key="4">
    <source>
        <dbReference type="SAM" id="SignalP"/>
    </source>
</evidence>
<sequence length="486" mass="54828">MNVAKKILCFCLALIIIGQSAVSVSASSDTKDKQIHALLKEACRKSAVPGISVAVVKGNETQYYSSGYSDSNKKIKADQKTIYELASVSKAYTGTAILLLAERDQLSLQDSISHYLPEFELNYQGKPVDMSKITIENLLYHTSGMTNASHTKYIPVGEDEDMLEKTAENLSGTEIDFYPGEQYVYGTVNYALLGRIIEVVSKQSYETFMKNELFEPLNLHQTFAFEREAKKTHHLAQGYRSSFLMTRAHESLPYRGNKPAGYLLSSSEDMAKWMKLQLGQTEEIPEEYQQAIMRSHEDNRSVADVDGNYYAGGWEVHKDGQIIEHSGNNPSFTTQVTLFPQEEIGICVLSNSNTTNVNIVHNIKRIIDGKSSGAYPMGNIRQIDVIFTSVTIAGTLLSVVFFLLGIQRNRKGTKKNRTKKRMLLNTFWILMTLFSLFLCLFLPMLMGIDYKSLWDWEPSILTAFGSFFILNGAILWFVLSVYPWKK</sequence>
<dbReference type="EMBL" id="AJAQ01000018">
    <property type="protein sequence ID" value="EOH93020.1"/>
    <property type="molecule type" value="Genomic_DNA"/>
</dbReference>
<dbReference type="AlphaFoldDB" id="R2SBY0"/>
<evidence type="ECO:0000256" key="3">
    <source>
        <dbReference type="SAM" id="Phobius"/>
    </source>
</evidence>
<dbReference type="Gene3D" id="3.40.710.10">
    <property type="entry name" value="DD-peptidase/beta-lactamase superfamily"/>
    <property type="match status" value="1"/>
</dbReference>
<dbReference type="STRING" id="160454.RV10_GL003900"/>
<organism evidence="6 7">
    <name type="scientific">Enterococcus pallens ATCC BAA-351</name>
    <dbReference type="NCBI Taxonomy" id="1158607"/>
    <lineage>
        <taxon>Bacteria</taxon>
        <taxon>Bacillati</taxon>
        <taxon>Bacillota</taxon>
        <taxon>Bacilli</taxon>
        <taxon>Lactobacillales</taxon>
        <taxon>Enterococcaceae</taxon>
        <taxon>Enterococcus</taxon>
    </lineage>
</organism>
<dbReference type="SUPFAM" id="SSF56601">
    <property type="entry name" value="beta-lactamase/transpeptidase-like"/>
    <property type="match status" value="1"/>
</dbReference>
<dbReference type="PANTHER" id="PTHR46825:SF11">
    <property type="entry name" value="PENICILLIN-BINDING PROTEIN 4"/>
    <property type="match status" value="1"/>
</dbReference>
<proteinExistence type="predicted"/>
<dbReference type="HOGENOM" id="CLU_020027_4_2_9"/>
<reference evidence="6 7" key="1">
    <citation type="submission" date="2013-02" db="EMBL/GenBank/DDBJ databases">
        <title>The Genome Sequence of Enterococcus pallens BAA-351.</title>
        <authorList>
            <consortium name="The Broad Institute Genome Sequencing Platform"/>
            <consortium name="The Broad Institute Genome Sequencing Center for Infectious Disease"/>
            <person name="Earl A.M."/>
            <person name="Gilmore M.S."/>
            <person name="Lebreton F."/>
            <person name="Walker B."/>
            <person name="Young S.K."/>
            <person name="Zeng Q."/>
            <person name="Gargeya S."/>
            <person name="Fitzgerald M."/>
            <person name="Haas B."/>
            <person name="Abouelleil A."/>
            <person name="Alvarado L."/>
            <person name="Arachchi H.M."/>
            <person name="Berlin A.M."/>
            <person name="Chapman S.B."/>
            <person name="Dewar J."/>
            <person name="Goldberg J."/>
            <person name="Griggs A."/>
            <person name="Gujja S."/>
            <person name="Hansen M."/>
            <person name="Howarth C."/>
            <person name="Imamovic A."/>
            <person name="Larimer J."/>
            <person name="McCowan C."/>
            <person name="Murphy C."/>
            <person name="Neiman D."/>
            <person name="Pearson M."/>
            <person name="Priest M."/>
            <person name="Roberts A."/>
            <person name="Saif S."/>
            <person name="Shea T."/>
            <person name="Sisk P."/>
            <person name="Sykes S."/>
            <person name="Wortman J."/>
            <person name="Nusbaum C."/>
            <person name="Birren B."/>
        </authorList>
    </citation>
    <scope>NUCLEOTIDE SEQUENCE [LARGE SCALE GENOMIC DNA]</scope>
    <source>
        <strain evidence="6 7">ATCC BAA-351</strain>
    </source>
</reference>
<comment type="subcellular location">
    <subcellularLocation>
        <location evidence="1">Membrane</location>
    </subcellularLocation>
</comment>
<keyword evidence="4" id="KW-0732">Signal</keyword>